<reference evidence="5 6" key="1">
    <citation type="submission" date="2019-03" db="EMBL/GenBank/DDBJ databases">
        <title>Genomic Encyclopedia of Type Strains, Phase III (KMG-III): the genomes of soil and plant-associated and newly described type strains.</title>
        <authorList>
            <person name="Whitman W."/>
        </authorList>
    </citation>
    <scope>NUCLEOTIDE SEQUENCE [LARGE SCALE GENOMIC DNA]</scope>
    <source>
        <strain evidence="5 6">CECT 7378</strain>
    </source>
</reference>
<evidence type="ECO:0000313" key="6">
    <source>
        <dbReference type="Proteomes" id="UP000294656"/>
    </source>
</evidence>
<organism evidence="5 6">
    <name type="scientific">Marinomonas balearica</name>
    <dbReference type="NCBI Taxonomy" id="491947"/>
    <lineage>
        <taxon>Bacteria</taxon>
        <taxon>Pseudomonadati</taxon>
        <taxon>Pseudomonadota</taxon>
        <taxon>Gammaproteobacteria</taxon>
        <taxon>Oceanospirillales</taxon>
        <taxon>Oceanospirillaceae</taxon>
        <taxon>Marinomonas</taxon>
    </lineage>
</organism>
<proteinExistence type="inferred from homology"/>
<dbReference type="PANTHER" id="PTHR43785:SF12">
    <property type="entry name" value="TYPE-1 GLUTAMINE SYNTHETASE 2"/>
    <property type="match status" value="1"/>
</dbReference>
<dbReference type="GO" id="GO:0006542">
    <property type="term" value="P:glutamine biosynthetic process"/>
    <property type="evidence" value="ECO:0007669"/>
    <property type="project" value="InterPro"/>
</dbReference>
<dbReference type="SMART" id="SM01230">
    <property type="entry name" value="Gln-synt_C"/>
    <property type="match status" value="1"/>
</dbReference>
<dbReference type="SUPFAM" id="SSF55931">
    <property type="entry name" value="Glutamine synthetase/guanido kinase"/>
    <property type="match status" value="1"/>
</dbReference>
<keyword evidence="1 5" id="KW-0436">Ligase</keyword>
<dbReference type="GO" id="GO:0006598">
    <property type="term" value="P:polyamine catabolic process"/>
    <property type="evidence" value="ECO:0007669"/>
    <property type="project" value="TreeGrafter"/>
</dbReference>
<dbReference type="PROSITE" id="PS51987">
    <property type="entry name" value="GS_CATALYTIC"/>
    <property type="match status" value="1"/>
</dbReference>
<evidence type="ECO:0000256" key="2">
    <source>
        <dbReference type="PROSITE-ProRule" id="PRU01331"/>
    </source>
</evidence>
<dbReference type="PANTHER" id="PTHR43785">
    <property type="entry name" value="GAMMA-GLUTAMYLPUTRESCINE SYNTHETASE"/>
    <property type="match status" value="1"/>
</dbReference>
<dbReference type="GO" id="GO:0004356">
    <property type="term" value="F:glutamine synthetase activity"/>
    <property type="evidence" value="ECO:0007669"/>
    <property type="project" value="InterPro"/>
</dbReference>
<dbReference type="Gene3D" id="3.10.20.70">
    <property type="entry name" value="Glutamine synthetase, N-terminal domain"/>
    <property type="match status" value="1"/>
</dbReference>
<dbReference type="EMBL" id="SNXC01000001">
    <property type="protein sequence ID" value="TDP01901.1"/>
    <property type="molecule type" value="Genomic_DNA"/>
</dbReference>
<dbReference type="InterPro" id="IPR008146">
    <property type="entry name" value="Gln_synth_cat_dom"/>
</dbReference>
<evidence type="ECO:0000313" key="5">
    <source>
        <dbReference type="EMBL" id="TDP01901.1"/>
    </source>
</evidence>
<evidence type="ECO:0000259" key="4">
    <source>
        <dbReference type="PROSITE" id="PS51987"/>
    </source>
</evidence>
<dbReference type="InterPro" id="IPR014746">
    <property type="entry name" value="Gln_synth/guanido_kin_cat_dom"/>
</dbReference>
<dbReference type="Proteomes" id="UP000294656">
    <property type="component" value="Unassembled WGS sequence"/>
</dbReference>
<dbReference type="SUPFAM" id="SSF54368">
    <property type="entry name" value="Glutamine synthetase, N-terminal domain"/>
    <property type="match status" value="1"/>
</dbReference>
<gene>
    <name evidence="5" type="ORF">DFP79_0076</name>
</gene>
<dbReference type="InterPro" id="IPR036651">
    <property type="entry name" value="Gln_synt_N_sf"/>
</dbReference>
<accession>A0A4R6MLL1</accession>
<sequence>MKVSVIEPVNENLPWLEIHDVQYMFYNDKLQRMTMSIVQEGNEFDLFITDLNGNLRGKRIPASGLKGVMTQGVNLPQSVIGFDHWGDDVVENGLVFETGDSDGICLPVHADPITVPWAAEPRDQILAMMYNPDGTPFMCDPRQILNNIVERFKTLGYTPVVATELEFYLLDGDSESKKRPAEPTMTEGSRSTLTQTDCYSIEEMDGLTGFFTDVRNACDEQGIPADTIISELGPGQFEINMNHTSNAVQAADHANLFKRLVKGVARTHGFGATFMAKPYPQKSGNGFHVHFSLIDNDGKNVFDDGTEKGSELLRRAVAGLLNRMSDSMLIFAPHLNSYRRFQLGTHAPTFASWGYENRTVSVRIPESPCVARRIEHRVSGADANPYLVLAAVLGAALYGIEQKLSPPSPIEGDAYALADQHETLPNRWELASESFKDSSFVKDYLGESFVRVFAAAKEQEQSKIFSQISNVEYEAYL</sequence>
<evidence type="ECO:0000256" key="1">
    <source>
        <dbReference type="ARBA" id="ARBA00022598"/>
    </source>
</evidence>
<protein>
    <submittedName>
        <fullName evidence="5">Glutamate--putrescine ligase</fullName>
    </submittedName>
</protein>
<dbReference type="AlphaFoldDB" id="A0A4R6MLL1"/>
<feature type="domain" description="GS catalytic" evidence="4">
    <location>
        <begin position="141"/>
        <end position="477"/>
    </location>
</feature>
<keyword evidence="6" id="KW-1185">Reference proteome</keyword>
<evidence type="ECO:0000256" key="3">
    <source>
        <dbReference type="RuleBase" id="RU000384"/>
    </source>
</evidence>
<comment type="similarity">
    <text evidence="2 3">Belongs to the glutamine synthetase family.</text>
</comment>
<comment type="caution">
    <text evidence="5">The sequence shown here is derived from an EMBL/GenBank/DDBJ whole genome shotgun (WGS) entry which is preliminary data.</text>
</comment>
<dbReference type="Gene3D" id="3.30.590.10">
    <property type="entry name" value="Glutamine synthetase/guanido kinase, catalytic domain"/>
    <property type="match status" value="1"/>
</dbReference>
<dbReference type="Pfam" id="PF00120">
    <property type="entry name" value="Gln-synt_C"/>
    <property type="match status" value="1"/>
</dbReference>
<name>A0A4R6MLL1_9GAMM</name>